<dbReference type="PANTHER" id="PTHR13318">
    <property type="entry name" value="PARTNER OF PAIRED, ISOFORM B-RELATED"/>
    <property type="match status" value="1"/>
</dbReference>
<dbReference type="GO" id="GO:0031146">
    <property type="term" value="P:SCF-dependent proteasomal ubiquitin-dependent protein catabolic process"/>
    <property type="evidence" value="ECO:0007669"/>
    <property type="project" value="TreeGrafter"/>
</dbReference>
<evidence type="ECO:0000259" key="1">
    <source>
        <dbReference type="Pfam" id="PF12937"/>
    </source>
</evidence>
<dbReference type="InterPro" id="IPR032675">
    <property type="entry name" value="LRR_dom_sf"/>
</dbReference>
<dbReference type="CDD" id="cd09917">
    <property type="entry name" value="F-box_SF"/>
    <property type="match status" value="1"/>
</dbReference>
<feature type="domain" description="F-box" evidence="1">
    <location>
        <begin position="9"/>
        <end position="48"/>
    </location>
</feature>
<reference evidence="2 3" key="1">
    <citation type="submission" date="2011-02" db="EMBL/GenBank/DDBJ databases">
        <title>The Genome Sequence of Mortierella verticillata NRRL 6337.</title>
        <authorList>
            <consortium name="The Broad Institute Genome Sequencing Platform"/>
            <person name="Russ C."/>
            <person name="Cuomo C."/>
            <person name="Burger G."/>
            <person name="Gray M.W."/>
            <person name="Holland P.W.H."/>
            <person name="King N."/>
            <person name="Lang F.B.F."/>
            <person name="Roger A.J."/>
            <person name="Ruiz-Trillo I."/>
            <person name="Young S.K."/>
            <person name="Zeng Q."/>
            <person name="Gargeya S."/>
            <person name="Alvarado L."/>
            <person name="Berlin A."/>
            <person name="Chapman S.B."/>
            <person name="Chen Z."/>
            <person name="Freedman E."/>
            <person name="Gellesch M."/>
            <person name="Goldberg J."/>
            <person name="Griggs A."/>
            <person name="Gujja S."/>
            <person name="Heilman E."/>
            <person name="Heiman D."/>
            <person name="Howarth C."/>
            <person name="Mehta T."/>
            <person name="Neiman D."/>
            <person name="Pearson M."/>
            <person name="Roberts A."/>
            <person name="Saif S."/>
            <person name="Shea T."/>
            <person name="Shenoy N."/>
            <person name="Sisk P."/>
            <person name="Stolte C."/>
            <person name="Sykes S."/>
            <person name="White J."/>
            <person name="Yandava C."/>
            <person name="Haas B."/>
            <person name="Nusbaum C."/>
            <person name="Birren B."/>
        </authorList>
    </citation>
    <scope>NUCLEOTIDE SEQUENCE [LARGE SCALE GENOMIC DNA]</scope>
    <source>
        <strain evidence="2 3">NRRL 6337</strain>
    </source>
</reference>
<proteinExistence type="predicted"/>
<dbReference type="InterPro" id="IPR001810">
    <property type="entry name" value="F-box_dom"/>
</dbReference>
<dbReference type="Pfam" id="PF12937">
    <property type="entry name" value="F-box-like"/>
    <property type="match status" value="1"/>
</dbReference>
<name>A0A086TJT3_9FUNG</name>
<dbReference type="EMBL" id="KN042433">
    <property type="protein sequence ID" value="KFH62210.1"/>
    <property type="molecule type" value="Genomic_DNA"/>
</dbReference>
<evidence type="ECO:0000313" key="2">
    <source>
        <dbReference type="EMBL" id="KFH62210.1"/>
    </source>
</evidence>
<dbReference type="Gene3D" id="3.80.10.10">
    <property type="entry name" value="Ribonuclease Inhibitor"/>
    <property type="match status" value="2"/>
</dbReference>
<dbReference type="SUPFAM" id="SSF52047">
    <property type="entry name" value="RNI-like"/>
    <property type="match status" value="1"/>
</dbReference>
<dbReference type="SUPFAM" id="SSF81383">
    <property type="entry name" value="F-box domain"/>
    <property type="match status" value="1"/>
</dbReference>
<sequence length="574" mass="65633">MNDNQWDLPEILMIIGSFLGQCDLARCSMVCKAWQHSFYPLIWRNIVRTLRRSPPMMLIHKNAQHIRSLKYDFFQLGLEPDLSEDLCRLERLVLPGSVMQTSLGNTPLLKALASTNEAVPVHLSQSPCHDRSGVWDYFTRMIRQNQKTLQVLSIEGYLTSYSTLPTYDFWSAIAGCSSRLRTLRIKSDRQISLSTLHMLWRMTCDHLETFDVDGYSVLHGGKLRDLQEQDNEEETKEPSIQHLRLTNFQYVHPQEMLETWILPCRKLKTLVWKVDVPHFSPEWDTESAPEYWPQLESIEITSERSRKINDKQLAAILSRARKRGAGENRGGLVRLDLRGTGCGESSWQVLRTTGTSRTNIDTLQLRPVLSHFQTLTELDVTHCMDVGSVMVQEVLSSCPVLRSIAANSIHILDIAAGDPWVCLGLKSWSVFINISSNHGMDMTSVKTDKLNDLQPLVYQHLARLTELQTLNFDYKPPLPRQSHQSSTQLPTLDWQLKRGLDALSSLTKLRNLHFLKGNRMGMTTSSAKWMIENWVVKGPIKLESVEGRLGRQKTEERAIGKMFREHGVHVPILG</sequence>
<dbReference type="AlphaFoldDB" id="A0A086TJT3"/>
<keyword evidence="3" id="KW-1185">Reference proteome</keyword>
<dbReference type="Proteomes" id="UP000243308">
    <property type="component" value="Unassembled WGS sequence"/>
</dbReference>
<organism evidence="2 3">
    <name type="scientific">Podila verticillata NRRL 6337</name>
    <dbReference type="NCBI Taxonomy" id="1069443"/>
    <lineage>
        <taxon>Eukaryota</taxon>
        <taxon>Fungi</taxon>
        <taxon>Fungi incertae sedis</taxon>
        <taxon>Mucoromycota</taxon>
        <taxon>Mortierellomycotina</taxon>
        <taxon>Mortierellomycetes</taxon>
        <taxon>Mortierellales</taxon>
        <taxon>Mortierellaceae</taxon>
        <taxon>Podila</taxon>
    </lineage>
</organism>
<dbReference type="InterPro" id="IPR036047">
    <property type="entry name" value="F-box-like_dom_sf"/>
</dbReference>
<evidence type="ECO:0000313" key="3">
    <source>
        <dbReference type="Proteomes" id="UP000243308"/>
    </source>
</evidence>
<protein>
    <recommendedName>
        <fullName evidence="1">F-box domain-containing protein</fullName>
    </recommendedName>
</protein>
<dbReference type="GO" id="GO:0019005">
    <property type="term" value="C:SCF ubiquitin ligase complex"/>
    <property type="evidence" value="ECO:0007669"/>
    <property type="project" value="TreeGrafter"/>
</dbReference>
<gene>
    <name evidence="2" type="ORF">MVEG_11848</name>
</gene>
<accession>A0A086TJT3</accession>
<dbReference type="OrthoDB" id="2449935at2759"/>